<feature type="compositionally biased region" description="Basic and acidic residues" evidence="1">
    <location>
        <begin position="234"/>
        <end position="245"/>
    </location>
</feature>
<dbReference type="AlphaFoldDB" id="A0A1B6PJG6"/>
<reference evidence="3" key="2">
    <citation type="journal article" date="2018" name="Plant J.">
        <title>The Sorghum bicolor reference genome: improved assembly, gene annotations, a transcriptome atlas, and signatures of genome organization.</title>
        <authorList>
            <person name="McCormick R.F."/>
            <person name="Truong S.K."/>
            <person name="Sreedasyam A."/>
            <person name="Jenkins J."/>
            <person name="Shu S."/>
            <person name="Sims D."/>
            <person name="Kennedy M."/>
            <person name="Amirebrahimi M."/>
            <person name="Weers B.D."/>
            <person name="McKinley B."/>
            <person name="Mattison A."/>
            <person name="Morishige D.T."/>
            <person name="Grimwood J."/>
            <person name="Schmutz J."/>
            <person name="Mullet J.E."/>
        </authorList>
    </citation>
    <scope>NUCLEOTIDE SEQUENCE [LARGE SCALE GENOMIC DNA]</scope>
    <source>
        <strain evidence="3">cv. BTx623</strain>
    </source>
</reference>
<dbReference type="EMBL" id="CM000765">
    <property type="protein sequence ID" value="KXG25813.1"/>
    <property type="molecule type" value="Genomic_DNA"/>
</dbReference>
<proteinExistence type="predicted"/>
<evidence type="ECO:0000313" key="3">
    <source>
        <dbReference type="Proteomes" id="UP000000768"/>
    </source>
</evidence>
<accession>A0A1B6PJG6</accession>
<dbReference type="PANTHER" id="PTHR33075">
    <property type="entry name" value="OS02G0499800 PROTEIN"/>
    <property type="match status" value="1"/>
</dbReference>
<feature type="compositionally biased region" description="Pro residues" evidence="1">
    <location>
        <begin position="160"/>
        <end position="169"/>
    </location>
</feature>
<evidence type="ECO:0000313" key="2">
    <source>
        <dbReference type="EMBL" id="KXG25813.1"/>
    </source>
</evidence>
<feature type="region of interest" description="Disordered" evidence="1">
    <location>
        <begin position="219"/>
        <end position="245"/>
    </location>
</feature>
<dbReference type="eggNOG" id="ENOG502R499">
    <property type="taxonomic scope" value="Eukaryota"/>
</dbReference>
<name>A0A1B6PJG6_SORBI</name>
<feature type="region of interest" description="Disordered" evidence="1">
    <location>
        <begin position="125"/>
        <end position="169"/>
    </location>
</feature>
<evidence type="ECO:0000256" key="1">
    <source>
        <dbReference type="SAM" id="MobiDB-lite"/>
    </source>
</evidence>
<dbReference type="Proteomes" id="UP000000768">
    <property type="component" value="Chromosome 6"/>
</dbReference>
<keyword evidence="3" id="KW-1185">Reference proteome</keyword>
<gene>
    <name evidence="2" type="ORF">SORBI_3006G016000</name>
</gene>
<organism evidence="2 3">
    <name type="scientific">Sorghum bicolor</name>
    <name type="common">Sorghum</name>
    <name type="synonym">Sorghum vulgare</name>
    <dbReference type="NCBI Taxonomy" id="4558"/>
    <lineage>
        <taxon>Eukaryota</taxon>
        <taxon>Viridiplantae</taxon>
        <taxon>Streptophyta</taxon>
        <taxon>Embryophyta</taxon>
        <taxon>Tracheophyta</taxon>
        <taxon>Spermatophyta</taxon>
        <taxon>Magnoliopsida</taxon>
        <taxon>Liliopsida</taxon>
        <taxon>Poales</taxon>
        <taxon>Poaceae</taxon>
        <taxon>PACMAD clade</taxon>
        <taxon>Panicoideae</taxon>
        <taxon>Andropogonodae</taxon>
        <taxon>Andropogoneae</taxon>
        <taxon>Sorghinae</taxon>
        <taxon>Sorghum</taxon>
    </lineage>
</organism>
<feature type="region of interest" description="Disordered" evidence="1">
    <location>
        <begin position="425"/>
        <end position="457"/>
    </location>
</feature>
<dbReference type="PANTHER" id="PTHR33075:SF9">
    <property type="entry name" value="DUF4283 DOMAIN-CONTAINING PROTEIN"/>
    <property type="match status" value="1"/>
</dbReference>
<dbReference type="Gramene" id="KXG25813">
    <property type="protein sequence ID" value="KXG25813"/>
    <property type="gene ID" value="SORBI_3006G016000"/>
</dbReference>
<dbReference type="InParanoid" id="A0A1B6PJG6"/>
<sequence>MEEPVPENVDMEVGVPFDFFGLGQPLNGPNVQDGLNDNQNNAGDQLGQQQPMIQAQEQPMMQVLMQDLNEAPAEMELGNINLNIDLHPVIFNPVPIEEGNNGIGHEVHLLQHQGEVYFVQPPAEEELSPHMEGPQQLNGEQDGEGSENSLVPQEDGPENNPMPPAPLAPPVVYQEEEIPVDQLLGSDSVHNDDHALQAVQNVHIQHEEALRLDLQIGNTNHNEPEQLSEASVNKQHEEERNVDNRAEILGPSAIVAEDGSKSAQEIRSQEVIKSWGQFPNKGMEDDVIVKVPSDWFHFFTSMLLSPEKFGWAKEFMSTAAIHQITENQGPSKGVVIGEVEEIPEETPVPYKKRRGSRRSTPLVDTEVRRSARFLENNNGYKVTSCPSKKCFCCIPKPPTLSSKAIKNLAVQFCGMEEKNVNEEVLAQKKKKVNPIAKTHNPEQAGPRGRKASSDEKE</sequence>
<reference evidence="2 3" key="1">
    <citation type="journal article" date="2009" name="Nature">
        <title>The Sorghum bicolor genome and the diversification of grasses.</title>
        <authorList>
            <person name="Paterson A.H."/>
            <person name="Bowers J.E."/>
            <person name="Bruggmann R."/>
            <person name="Dubchak I."/>
            <person name="Grimwood J."/>
            <person name="Gundlach H."/>
            <person name="Haberer G."/>
            <person name="Hellsten U."/>
            <person name="Mitros T."/>
            <person name="Poliakov A."/>
            <person name="Schmutz J."/>
            <person name="Spannagl M."/>
            <person name="Tang H."/>
            <person name="Wang X."/>
            <person name="Wicker T."/>
            <person name="Bharti A.K."/>
            <person name="Chapman J."/>
            <person name="Feltus F.A."/>
            <person name="Gowik U."/>
            <person name="Grigoriev I.V."/>
            <person name="Lyons E."/>
            <person name="Maher C.A."/>
            <person name="Martis M."/>
            <person name="Narechania A."/>
            <person name="Otillar R.P."/>
            <person name="Penning B.W."/>
            <person name="Salamov A.A."/>
            <person name="Wang Y."/>
            <person name="Zhang L."/>
            <person name="Carpita N.C."/>
            <person name="Freeling M."/>
            <person name="Gingle A.R."/>
            <person name="Hash C.T."/>
            <person name="Keller B."/>
            <person name="Klein P."/>
            <person name="Kresovich S."/>
            <person name="McCann M.C."/>
            <person name="Ming R."/>
            <person name="Peterson D.G."/>
            <person name="Mehboob-ur-Rahman"/>
            <person name="Ware D."/>
            <person name="Westhoff P."/>
            <person name="Mayer K.F."/>
            <person name="Messing J."/>
            <person name="Rokhsar D.S."/>
        </authorList>
    </citation>
    <scope>NUCLEOTIDE SEQUENCE [LARGE SCALE GENOMIC DNA]</scope>
    <source>
        <strain evidence="3">cv. BTx623</strain>
    </source>
</reference>
<protein>
    <submittedName>
        <fullName evidence="2">Uncharacterized protein</fullName>
    </submittedName>
</protein>